<evidence type="ECO:0000313" key="2">
    <source>
        <dbReference type="Proteomes" id="UP000824120"/>
    </source>
</evidence>
<reference evidence="1 2" key="1">
    <citation type="submission" date="2020-09" db="EMBL/GenBank/DDBJ databases">
        <title>De no assembly of potato wild relative species, Solanum commersonii.</title>
        <authorList>
            <person name="Cho K."/>
        </authorList>
    </citation>
    <scope>NUCLEOTIDE SEQUENCE [LARGE SCALE GENOMIC DNA]</scope>
    <source>
        <strain evidence="1">LZ3.2</strain>
        <tissue evidence="1">Leaf</tissue>
    </source>
</reference>
<gene>
    <name evidence="1" type="ORF">H5410_030968</name>
</gene>
<dbReference type="AlphaFoldDB" id="A0A9J5YKW7"/>
<name>A0A9J5YKW7_SOLCO</name>
<comment type="caution">
    <text evidence="1">The sequence shown here is derived from an EMBL/GenBank/DDBJ whole genome shotgun (WGS) entry which is preliminary data.</text>
</comment>
<dbReference type="Proteomes" id="UP000824120">
    <property type="component" value="Chromosome 6"/>
</dbReference>
<proteinExistence type="predicted"/>
<sequence>MKPFGTSSLQNPLKLRAKTSKNLCCSGSFGVISRNRQSTRRFGFLCSSSPSCTILQHHRALGSAHWNKRRSKTLRRLAKWIRQSSSLHFFILFSLFIPFCDIGVSNSATQDSVINAHNKTQFTYANIKCALKDSSCDSLISKNLILTIRASNASSSSTKVFKCPHTRNDSIFTQWFALTQDQKGLFKACNRTECKCMGRVPFCSTSWIKGDFPCTS</sequence>
<keyword evidence="2" id="KW-1185">Reference proteome</keyword>
<organism evidence="1 2">
    <name type="scientific">Solanum commersonii</name>
    <name type="common">Commerson's wild potato</name>
    <name type="synonym">Commerson's nightshade</name>
    <dbReference type="NCBI Taxonomy" id="4109"/>
    <lineage>
        <taxon>Eukaryota</taxon>
        <taxon>Viridiplantae</taxon>
        <taxon>Streptophyta</taxon>
        <taxon>Embryophyta</taxon>
        <taxon>Tracheophyta</taxon>
        <taxon>Spermatophyta</taxon>
        <taxon>Magnoliopsida</taxon>
        <taxon>eudicotyledons</taxon>
        <taxon>Gunneridae</taxon>
        <taxon>Pentapetalae</taxon>
        <taxon>asterids</taxon>
        <taxon>lamiids</taxon>
        <taxon>Solanales</taxon>
        <taxon>Solanaceae</taxon>
        <taxon>Solanoideae</taxon>
        <taxon>Solaneae</taxon>
        <taxon>Solanum</taxon>
    </lineage>
</organism>
<evidence type="ECO:0000313" key="1">
    <source>
        <dbReference type="EMBL" id="KAG5599598.1"/>
    </source>
</evidence>
<accession>A0A9J5YKW7</accession>
<protein>
    <submittedName>
        <fullName evidence="1">Uncharacterized protein</fullName>
    </submittedName>
</protein>
<dbReference type="EMBL" id="JACXVP010000006">
    <property type="protein sequence ID" value="KAG5599598.1"/>
    <property type="molecule type" value="Genomic_DNA"/>
</dbReference>